<dbReference type="InterPro" id="IPR002347">
    <property type="entry name" value="SDR_fam"/>
</dbReference>
<dbReference type="AlphaFoldDB" id="A0A4Q7UXY5"/>
<dbReference type="OrthoDB" id="9785826at2"/>
<dbReference type="Pfam" id="PF00106">
    <property type="entry name" value="adh_short"/>
    <property type="match status" value="1"/>
</dbReference>
<dbReference type="PANTHER" id="PTHR45458">
    <property type="entry name" value="SHORT-CHAIN DEHYDROGENASE/REDUCTASE SDR"/>
    <property type="match status" value="1"/>
</dbReference>
<gene>
    <name evidence="1" type="ORF">EV383_2703</name>
</gene>
<dbReference type="GO" id="GO:0016616">
    <property type="term" value="F:oxidoreductase activity, acting on the CH-OH group of donors, NAD or NADP as acceptor"/>
    <property type="evidence" value="ECO:0007669"/>
    <property type="project" value="TreeGrafter"/>
</dbReference>
<evidence type="ECO:0000313" key="2">
    <source>
        <dbReference type="Proteomes" id="UP000291591"/>
    </source>
</evidence>
<dbReference type="EMBL" id="SHKL01000001">
    <property type="protein sequence ID" value="RZT85821.1"/>
    <property type="molecule type" value="Genomic_DNA"/>
</dbReference>
<name>A0A4Q7UXY5_PSEST</name>
<dbReference type="PRINTS" id="PR00081">
    <property type="entry name" value="GDHRDH"/>
</dbReference>
<comment type="caution">
    <text evidence="1">The sequence shown here is derived from an EMBL/GenBank/DDBJ whole genome shotgun (WGS) entry which is preliminary data.</text>
</comment>
<sequence length="238" mass="25461">MTTNHSHDPAPTVLIVGASRGLGHAIAAELLTRGWDVVGTVRDPDVRTPLHDLADAHPGRVGIETLDINDPAELDALHARLRGRSLEMLFVNAGTTNNQGTPIGSVPAEDFTTVMLTNALSPIRVVETLSDVVSPTGLIGAMSSGQGSIGNNTSAGREVYRGSKAALNMFMRCVAVRQSDTERAFLLLAPGWIRTDLGGSDAPYTLEETVPLLVDVMLAKRDRPGLEYLDRFGKTVPW</sequence>
<keyword evidence="2" id="KW-1185">Reference proteome</keyword>
<dbReference type="PANTHER" id="PTHR45458:SF1">
    <property type="entry name" value="SHORT CHAIN DEHYDROGENASE"/>
    <property type="match status" value="1"/>
</dbReference>
<dbReference type="InterPro" id="IPR036291">
    <property type="entry name" value="NAD(P)-bd_dom_sf"/>
</dbReference>
<accession>A0A4Q7UXY5</accession>
<dbReference type="RefSeq" id="WP_130290221.1">
    <property type="nucleotide sequence ID" value="NZ_SHKL01000001.1"/>
</dbReference>
<dbReference type="Gene3D" id="3.40.50.720">
    <property type="entry name" value="NAD(P)-binding Rossmann-like Domain"/>
    <property type="match status" value="1"/>
</dbReference>
<dbReference type="SUPFAM" id="SSF51735">
    <property type="entry name" value="NAD(P)-binding Rossmann-fold domains"/>
    <property type="match status" value="1"/>
</dbReference>
<dbReference type="Proteomes" id="UP000291591">
    <property type="component" value="Unassembled WGS sequence"/>
</dbReference>
<proteinExistence type="predicted"/>
<evidence type="ECO:0000313" key="1">
    <source>
        <dbReference type="EMBL" id="RZT85821.1"/>
    </source>
</evidence>
<dbReference type="InterPro" id="IPR052184">
    <property type="entry name" value="SDR_enzymes"/>
</dbReference>
<organism evidence="1 2">
    <name type="scientific">Pseudonocardia sediminis</name>
    <dbReference type="NCBI Taxonomy" id="1397368"/>
    <lineage>
        <taxon>Bacteria</taxon>
        <taxon>Bacillati</taxon>
        <taxon>Actinomycetota</taxon>
        <taxon>Actinomycetes</taxon>
        <taxon>Pseudonocardiales</taxon>
        <taxon>Pseudonocardiaceae</taxon>
        <taxon>Pseudonocardia</taxon>
    </lineage>
</organism>
<reference evidence="1 2" key="1">
    <citation type="submission" date="2019-02" db="EMBL/GenBank/DDBJ databases">
        <title>Sequencing the genomes of 1000 actinobacteria strains.</title>
        <authorList>
            <person name="Klenk H.-P."/>
        </authorList>
    </citation>
    <scope>NUCLEOTIDE SEQUENCE [LARGE SCALE GENOMIC DNA]</scope>
    <source>
        <strain evidence="1 2">DSM 45779</strain>
    </source>
</reference>
<protein>
    <submittedName>
        <fullName evidence="1">NAD(P)-dependent dehydrogenase (Short-subunit alcohol dehydrogenase family)</fullName>
    </submittedName>
</protein>